<organism evidence="2 3">
    <name type="scientific">Ecytonucleospora hepatopenaei</name>
    <dbReference type="NCBI Taxonomy" id="646526"/>
    <lineage>
        <taxon>Eukaryota</taxon>
        <taxon>Fungi</taxon>
        <taxon>Fungi incertae sedis</taxon>
        <taxon>Microsporidia</taxon>
        <taxon>Enterocytozoonidae</taxon>
        <taxon>Ecytonucleospora</taxon>
    </lineage>
</organism>
<name>A0A1W0E5E8_9MICR</name>
<reference evidence="2 3" key="1">
    <citation type="journal article" date="2017" name="Environ. Microbiol.">
        <title>Decay of the glycolytic pathway and adaptation to intranuclear parasitism within Enterocytozoonidae microsporidia.</title>
        <authorList>
            <person name="Wiredu Boakye D."/>
            <person name="Jaroenlak P."/>
            <person name="Prachumwat A."/>
            <person name="Williams T.A."/>
            <person name="Bateman K.S."/>
            <person name="Itsathitphaisarn O."/>
            <person name="Sritunyalucksana K."/>
            <person name="Paszkiewicz K.H."/>
            <person name="Moore K.A."/>
            <person name="Stentiford G.D."/>
            <person name="Williams B.A."/>
        </authorList>
    </citation>
    <scope>NUCLEOTIDE SEQUENCE [LARGE SCALE GENOMIC DNA]</scope>
    <source>
        <strain evidence="2 3">TH1</strain>
    </source>
</reference>
<keyword evidence="1" id="KW-0472">Membrane</keyword>
<gene>
    <name evidence="2" type="ORF">EHP00_1312</name>
</gene>
<keyword evidence="1" id="KW-0812">Transmembrane</keyword>
<evidence type="ECO:0000256" key="1">
    <source>
        <dbReference type="SAM" id="Phobius"/>
    </source>
</evidence>
<feature type="transmembrane region" description="Helical" evidence="1">
    <location>
        <begin position="22"/>
        <end position="41"/>
    </location>
</feature>
<evidence type="ECO:0000313" key="3">
    <source>
        <dbReference type="Proteomes" id="UP000192758"/>
    </source>
</evidence>
<dbReference type="AlphaFoldDB" id="A0A1W0E5E8"/>
<proteinExistence type="predicted"/>
<evidence type="ECO:0000313" key="2">
    <source>
        <dbReference type="EMBL" id="OQS54451.1"/>
    </source>
</evidence>
<dbReference type="VEuPathDB" id="MicrosporidiaDB:EHP00_1312"/>
<evidence type="ECO:0008006" key="4">
    <source>
        <dbReference type="Google" id="ProtNLM"/>
    </source>
</evidence>
<dbReference type="InterPro" id="IPR027417">
    <property type="entry name" value="P-loop_NTPase"/>
</dbReference>
<dbReference type="Proteomes" id="UP000192758">
    <property type="component" value="Unassembled WGS sequence"/>
</dbReference>
<protein>
    <recommendedName>
        <fullName evidence="4">G domain-containing protein</fullName>
    </recommendedName>
</protein>
<dbReference type="EMBL" id="MNPJ01000020">
    <property type="protein sequence ID" value="OQS54451.1"/>
    <property type="molecule type" value="Genomic_DNA"/>
</dbReference>
<dbReference type="OrthoDB" id="2192681at2759"/>
<dbReference type="SUPFAM" id="SSF52540">
    <property type="entry name" value="P-loop containing nucleoside triphosphate hydrolases"/>
    <property type="match status" value="1"/>
</dbReference>
<keyword evidence="3" id="KW-1185">Reference proteome</keyword>
<comment type="caution">
    <text evidence="2">The sequence shown here is derived from an EMBL/GenBank/DDBJ whole genome shotgun (WGS) entry which is preliminary data.</text>
</comment>
<keyword evidence="1" id="KW-1133">Transmembrane helix</keyword>
<accession>A0A1W0E5E8</accession>
<sequence>MTFIMLNSIKNNFNKVLFTNKIVLAFLMAMLLGLVTFRIFVKFSRKKKCRKIFFVGPRKTGKTTAINAMLDESGENYIGMKKKTVPTRKDHRVVFKPKKTFNFITTLNNFEIIEKHQKDDEDDIKKFSINSTDKYIFFIKDDQEVYPALAGFDVTFVKWQKCSDHKNKYVTYLEENPMKLFELIYEVSK</sequence>